<dbReference type="Proteomes" id="UP000003330">
    <property type="component" value="Unassembled WGS sequence"/>
</dbReference>
<evidence type="ECO:0000256" key="1">
    <source>
        <dbReference type="SAM" id="Phobius"/>
    </source>
</evidence>
<keyword evidence="1" id="KW-0472">Membrane</keyword>
<feature type="transmembrane region" description="Helical" evidence="1">
    <location>
        <begin position="12"/>
        <end position="33"/>
    </location>
</feature>
<gene>
    <name evidence="2" type="ORF">STRIC_0787</name>
</gene>
<dbReference type="AlphaFoldDB" id="G5JZS3"/>
<feature type="transmembrane region" description="Helical" evidence="1">
    <location>
        <begin position="39"/>
        <end position="55"/>
    </location>
</feature>
<protein>
    <submittedName>
        <fullName evidence="2">Uncharacterized protein</fullName>
    </submittedName>
</protein>
<accession>G5JZS3</accession>
<feature type="transmembrane region" description="Helical" evidence="1">
    <location>
        <begin position="91"/>
        <end position="111"/>
    </location>
</feature>
<dbReference type="EMBL" id="AEUX02000001">
    <property type="protein sequence ID" value="EHI70949.1"/>
    <property type="molecule type" value="Genomic_DNA"/>
</dbReference>
<comment type="caution">
    <text evidence="2">The sequence shown here is derived from an EMBL/GenBank/DDBJ whole genome shotgun (WGS) entry which is preliminary data.</text>
</comment>
<reference evidence="2 3" key="1">
    <citation type="journal article" date="2014" name="Int. J. Syst. Evol. Microbiol.">
        <title>Phylogenomics and the dynamic genome evolution of the genus Streptococcus.</title>
        <authorList>
            <consortium name="The Broad Institute Genome Sequencing Platform"/>
            <person name="Richards V.P."/>
            <person name="Palmer S.R."/>
            <person name="Pavinski Bitar P.D."/>
            <person name="Qin X."/>
            <person name="Weinstock G.M."/>
            <person name="Highlander S.K."/>
            <person name="Town C.D."/>
            <person name="Burne R.A."/>
            <person name="Stanhope M.J."/>
        </authorList>
    </citation>
    <scope>NUCLEOTIDE SEQUENCE [LARGE SCALE GENOMIC DNA]</scope>
    <source>
        <strain evidence="2 3">707-05</strain>
    </source>
</reference>
<feature type="transmembrane region" description="Helical" evidence="1">
    <location>
        <begin position="62"/>
        <end position="79"/>
    </location>
</feature>
<keyword evidence="3" id="KW-1185">Reference proteome</keyword>
<name>G5JZS3_9STRE</name>
<dbReference type="STRING" id="764299.STRIC_0787"/>
<sequence length="125" mass="14905">MVKPNVKQIKVLIDYVLSSILFFCVLDFLVSLFRGYRDIRIGGFSTFIFVIFLAWSWPKKKWLRVCLAFVLSYLWFSLWDELTFKGNPVVYLLLIVLLGFYLRGRFMHFFLKESLSQKEIKEGDQ</sequence>
<organism evidence="2 3">
    <name type="scientific">Streptococcus ictaluri 707-05</name>
    <dbReference type="NCBI Taxonomy" id="764299"/>
    <lineage>
        <taxon>Bacteria</taxon>
        <taxon>Bacillati</taxon>
        <taxon>Bacillota</taxon>
        <taxon>Bacilli</taxon>
        <taxon>Lactobacillales</taxon>
        <taxon>Streptococcaceae</taxon>
        <taxon>Streptococcus</taxon>
    </lineage>
</organism>
<evidence type="ECO:0000313" key="3">
    <source>
        <dbReference type="Proteomes" id="UP000003330"/>
    </source>
</evidence>
<keyword evidence="1" id="KW-0812">Transmembrane</keyword>
<proteinExistence type="predicted"/>
<evidence type="ECO:0000313" key="2">
    <source>
        <dbReference type="EMBL" id="EHI70949.1"/>
    </source>
</evidence>
<keyword evidence="1" id="KW-1133">Transmembrane helix</keyword>
<dbReference type="RefSeq" id="WP_008087305.1">
    <property type="nucleotide sequence ID" value="NZ_AEUX02000001.1"/>
</dbReference>